<feature type="coiled-coil region" evidence="7">
    <location>
        <begin position="125"/>
        <end position="178"/>
    </location>
</feature>
<evidence type="ECO:0000259" key="10">
    <source>
        <dbReference type="PROSITE" id="PS51297"/>
    </source>
</evidence>
<evidence type="ECO:0000256" key="2">
    <source>
        <dbReference type="ARBA" id="ARBA00023015"/>
    </source>
</evidence>
<evidence type="ECO:0000256" key="4">
    <source>
        <dbReference type="ARBA" id="ARBA00023163"/>
    </source>
</evidence>
<proteinExistence type="predicted"/>
<dbReference type="PROSITE" id="PS51297">
    <property type="entry name" value="K_BOX"/>
    <property type="match status" value="1"/>
</dbReference>
<dbReference type="EMBL" id="CAUOFW020001687">
    <property type="protein sequence ID" value="CAK9147485.1"/>
    <property type="molecule type" value="Genomic_DNA"/>
</dbReference>
<keyword evidence="5" id="KW-0539">Nucleus</keyword>
<dbReference type="InterPro" id="IPR033896">
    <property type="entry name" value="MEF2-like_N"/>
</dbReference>
<reference evidence="11 12" key="1">
    <citation type="submission" date="2024-02" db="EMBL/GenBank/DDBJ databases">
        <authorList>
            <person name="Vignale AGUSTIN F."/>
            <person name="Sosa J E."/>
            <person name="Modenutti C."/>
        </authorList>
    </citation>
    <scope>NUCLEOTIDE SEQUENCE [LARGE SCALE GENOMIC DNA]</scope>
</reference>
<evidence type="ECO:0000256" key="5">
    <source>
        <dbReference type="ARBA" id="ARBA00023242"/>
    </source>
</evidence>
<dbReference type="InterPro" id="IPR002487">
    <property type="entry name" value="TF_Kbox"/>
</dbReference>
<dbReference type="SUPFAM" id="SSF55455">
    <property type="entry name" value="SRF-like"/>
    <property type="match status" value="1"/>
</dbReference>
<dbReference type="InterPro" id="IPR002100">
    <property type="entry name" value="TF_MADSbox"/>
</dbReference>
<feature type="domain" description="MADS-box" evidence="9">
    <location>
        <begin position="1"/>
        <end position="61"/>
    </location>
</feature>
<name>A0ABC8RR82_9AQUA</name>
<feature type="region of interest" description="Disordered" evidence="8">
    <location>
        <begin position="212"/>
        <end position="250"/>
    </location>
</feature>
<dbReference type="PROSITE" id="PS00350">
    <property type="entry name" value="MADS_BOX_1"/>
    <property type="match status" value="1"/>
</dbReference>
<dbReference type="Proteomes" id="UP001642360">
    <property type="component" value="Unassembled WGS sequence"/>
</dbReference>
<evidence type="ECO:0000256" key="7">
    <source>
        <dbReference type="SAM" id="Coils"/>
    </source>
</evidence>
<keyword evidence="12" id="KW-1185">Reference proteome</keyword>
<evidence type="ECO:0000256" key="3">
    <source>
        <dbReference type="ARBA" id="ARBA00023125"/>
    </source>
</evidence>
<dbReference type="SMART" id="SM00432">
    <property type="entry name" value="MADS"/>
    <property type="match status" value="1"/>
</dbReference>
<dbReference type="Pfam" id="PF01486">
    <property type="entry name" value="K-box"/>
    <property type="match status" value="1"/>
</dbReference>
<comment type="subcellular location">
    <subcellularLocation>
        <location evidence="1">Nucleus</location>
    </subcellularLocation>
</comment>
<keyword evidence="7" id="KW-0175">Coiled coil</keyword>
<dbReference type="Gene3D" id="3.40.1810.10">
    <property type="entry name" value="Transcription factor, MADS-box"/>
    <property type="match status" value="1"/>
</dbReference>
<dbReference type="InterPro" id="IPR036879">
    <property type="entry name" value="TF_MADSbox_sf"/>
</dbReference>
<dbReference type="InterPro" id="IPR050142">
    <property type="entry name" value="MADS-box/MEF2_TF"/>
</dbReference>
<accession>A0ABC8RR82</accession>
<evidence type="ECO:0000259" key="9">
    <source>
        <dbReference type="PROSITE" id="PS50066"/>
    </source>
</evidence>
<dbReference type="AlphaFoldDB" id="A0ABC8RR82"/>
<dbReference type="GO" id="GO:0003677">
    <property type="term" value="F:DNA binding"/>
    <property type="evidence" value="ECO:0007669"/>
    <property type="project" value="UniProtKB-KW"/>
</dbReference>
<protein>
    <submittedName>
        <fullName evidence="11">Uncharacterized protein</fullName>
    </submittedName>
</protein>
<dbReference type="FunFam" id="3.40.1810.10:FF:000003">
    <property type="entry name" value="MADS-box transcription factor MADS-MC"/>
    <property type="match status" value="1"/>
</dbReference>
<dbReference type="GO" id="GO:0005634">
    <property type="term" value="C:nucleus"/>
    <property type="evidence" value="ECO:0007669"/>
    <property type="project" value="UniProtKB-SubCell"/>
</dbReference>
<keyword evidence="2" id="KW-0805">Transcription regulation</keyword>
<feature type="domain" description="K-box" evidence="10">
    <location>
        <begin position="88"/>
        <end position="178"/>
    </location>
</feature>
<dbReference type="Pfam" id="PF00319">
    <property type="entry name" value="SRF-TF"/>
    <property type="match status" value="1"/>
</dbReference>
<dbReference type="CDD" id="cd00265">
    <property type="entry name" value="MADS_MEF2_like"/>
    <property type="match status" value="1"/>
</dbReference>
<evidence type="ECO:0000256" key="8">
    <source>
        <dbReference type="SAM" id="MobiDB-lite"/>
    </source>
</evidence>
<keyword evidence="4" id="KW-0804">Transcription</keyword>
<sequence length="250" mass="28786">MGRGRVQLRRIENKISRQVTFSKRRSGLLKKAHEISVLCDAEVALIVFSTKGKLFEYSTDSSMDMILDRYERYSYAEKQLCTTDSEPQESWFVEYPKLVAKVEILNRSIRHYIGEDLNPLSMRELQSLEQQLDTAIKRIRTRKDQLMHESISELQKKEKVLQQQNNQLTKKLKENEKNMADRAQWEQQSLGQNSTTFVLPQPEPPQLLLPSLSIGGTFQGQEAITGENGGRARPGSNPPMPSWLLRHANK</sequence>
<evidence type="ECO:0000256" key="1">
    <source>
        <dbReference type="ARBA" id="ARBA00004123"/>
    </source>
</evidence>
<gene>
    <name evidence="11" type="ORF">ILEXP_LOCUS15386</name>
</gene>
<keyword evidence="3" id="KW-0238">DNA-binding</keyword>
<evidence type="ECO:0000313" key="11">
    <source>
        <dbReference type="EMBL" id="CAK9147485.1"/>
    </source>
</evidence>
<evidence type="ECO:0000313" key="12">
    <source>
        <dbReference type="Proteomes" id="UP001642360"/>
    </source>
</evidence>
<dbReference type="PRINTS" id="PR00404">
    <property type="entry name" value="MADSDOMAIN"/>
</dbReference>
<dbReference type="PANTHER" id="PTHR48019">
    <property type="entry name" value="SERUM RESPONSE FACTOR HOMOLOG"/>
    <property type="match status" value="1"/>
</dbReference>
<comment type="caution">
    <text evidence="11">The sequence shown here is derived from an EMBL/GenBank/DDBJ whole genome shotgun (WGS) entry which is preliminary data.</text>
</comment>
<dbReference type="PROSITE" id="PS50066">
    <property type="entry name" value="MADS_BOX_2"/>
    <property type="match status" value="1"/>
</dbReference>
<evidence type="ECO:0000256" key="6">
    <source>
        <dbReference type="ARBA" id="ARBA00037260"/>
    </source>
</evidence>
<organism evidence="11 12">
    <name type="scientific">Ilex paraguariensis</name>
    <name type="common">yerba mate</name>
    <dbReference type="NCBI Taxonomy" id="185542"/>
    <lineage>
        <taxon>Eukaryota</taxon>
        <taxon>Viridiplantae</taxon>
        <taxon>Streptophyta</taxon>
        <taxon>Embryophyta</taxon>
        <taxon>Tracheophyta</taxon>
        <taxon>Spermatophyta</taxon>
        <taxon>Magnoliopsida</taxon>
        <taxon>eudicotyledons</taxon>
        <taxon>Gunneridae</taxon>
        <taxon>Pentapetalae</taxon>
        <taxon>asterids</taxon>
        <taxon>campanulids</taxon>
        <taxon>Aquifoliales</taxon>
        <taxon>Aquifoliaceae</taxon>
        <taxon>Ilex</taxon>
    </lineage>
</organism>
<comment type="function">
    <text evidence="6">Probable transcription factor.</text>
</comment>